<dbReference type="InterPro" id="IPR006037">
    <property type="entry name" value="RCK_C"/>
</dbReference>
<dbReference type="PROSITE" id="PS51201">
    <property type="entry name" value="RCK_N"/>
    <property type="match status" value="1"/>
</dbReference>
<sequence>MIQPTRRSALPAPIDKEIPMSRHFAILGLGYFGSTVARELKRHQNQVLGVDADETRIDALSDMLDHAVIADLTDEKALSELSLDAYDVVVIDVDDNVEASVTCTLHVKELGAKEIWAKAHSDAHYKLLKRLGADRVVYPEYDVGVRVAESLNYHAMVDFIRLGERQFIVEIETTDRLIENCASVANLAIDPEALSLVAIKRGEEVIRTPDDDTPLQAGDSLILMGDLQALREIGKQI</sequence>
<comment type="caution">
    <text evidence="3">The sequence shown here is derived from an EMBL/GenBank/DDBJ whole genome shotgun (WGS) entry which is preliminary data.</text>
</comment>
<dbReference type="GO" id="GO:0006813">
    <property type="term" value="P:potassium ion transport"/>
    <property type="evidence" value="ECO:0007669"/>
    <property type="project" value="InterPro"/>
</dbReference>
<dbReference type="EMBL" id="VTPX01000009">
    <property type="protein sequence ID" value="KAA0016945.1"/>
    <property type="molecule type" value="Genomic_DNA"/>
</dbReference>
<dbReference type="InterPro" id="IPR050721">
    <property type="entry name" value="Trk_Ktr_HKT_K-transport"/>
</dbReference>
<dbReference type="SUPFAM" id="SSF116726">
    <property type="entry name" value="TrkA C-terminal domain-like"/>
    <property type="match status" value="1"/>
</dbReference>
<dbReference type="InterPro" id="IPR036721">
    <property type="entry name" value="RCK_C_sf"/>
</dbReference>
<dbReference type="Pfam" id="PF02080">
    <property type="entry name" value="TrkA_C"/>
    <property type="match status" value="1"/>
</dbReference>
<dbReference type="AlphaFoldDB" id="A0A640WBW9"/>
<keyword evidence="4" id="KW-1185">Reference proteome</keyword>
<dbReference type="GO" id="GO:0008324">
    <property type="term" value="F:monoatomic cation transmembrane transporter activity"/>
    <property type="evidence" value="ECO:0007669"/>
    <property type="project" value="InterPro"/>
</dbReference>
<dbReference type="InterPro" id="IPR036291">
    <property type="entry name" value="NAD(P)-bd_dom_sf"/>
</dbReference>
<gene>
    <name evidence="3" type="ORF">F0A16_15725</name>
</gene>
<dbReference type="Pfam" id="PF02254">
    <property type="entry name" value="TrkA_N"/>
    <property type="match status" value="1"/>
</dbReference>
<dbReference type="Proteomes" id="UP000466024">
    <property type="component" value="Unassembled WGS sequence"/>
</dbReference>
<dbReference type="PANTHER" id="PTHR43833">
    <property type="entry name" value="POTASSIUM CHANNEL PROTEIN 2-RELATED-RELATED"/>
    <property type="match status" value="1"/>
</dbReference>
<evidence type="ECO:0000313" key="4">
    <source>
        <dbReference type="Proteomes" id="UP000466024"/>
    </source>
</evidence>
<accession>A0A640WBW9</accession>
<name>A0A640WBW9_9GAMM</name>
<evidence type="ECO:0000259" key="2">
    <source>
        <dbReference type="PROSITE" id="PS51202"/>
    </source>
</evidence>
<feature type="domain" description="RCK C-terminal" evidence="2">
    <location>
        <begin position="154"/>
        <end position="237"/>
    </location>
</feature>
<evidence type="ECO:0000313" key="3">
    <source>
        <dbReference type="EMBL" id="KAA0016945.1"/>
    </source>
</evidence>
<reference evidence="3 4" key="1">
    <citation type="submission" date="2019-08" db="EMBL/GenBank/DDBJ databases">
        <title>Bioinformatics analysis of the strain L3 and L5.</title>
        <authorList>
            <person name="Li X."/>
        </authorList>
    </citation>
    <scope>NUCLEOTIDE SEQUENCE [LARGE SCALE GENOMIC DNA]</scope>
    <source>
        <strain evidence="3 4">L3</strain>
    </source>
</reference>
<protein>
    <submittedName>
        <fullName evidence="3">TrkA family potassium uptake protein</fullName>
    </submittedName>
</protein>
<feature type="domain" description="RCK N-terminal" evidence="1">
    <location>
        <begin position="21"/>
        <end position="137"/>
    </location>
</feature>
<dbReference type="Gene3D" id="3.40.50.720">
    <property type="entry name" value="NAD(P)-binding Rossmann-like Domain"/>
    <property type="match status" value="1"/>
</dbReference>
<evidence type="ECO:0000259" key="1">
    <source>
        <dbReference type="PROSITE" id="PS51201"/>
    </source>
</evidence>
<proteinExistence type="predicted"/>
<organism evidence="3 4">
    <name type="scientific">Salinicola corii</name>
    <dbReference type="NCBI Taxonomy" id="2606937"/>
    <lineage>
        <taxon>Bacteria</taxon>
        <taxon>Pseudomonadati</taxon>
        <taxon>Pseudomonadota</taxon>
        <taxon>Gammaproteobacteria</taxon>
        <taxon>Oceanospirillales</taxon>
        <taxon>Halomonadaceae</taxon>
        <taxon>Salinicola</taxon>
    </lineage>
</organism>
<dbReference type="Gene3D" id="3.30.70.1450">
    <property type="entry name" value="Regulator of K+ conductance, C-terminal domain"/>
    <property type="match status" value="1"/>
</dbReference>
<dbReference type="PANTHER" id="PTHR43833:SF7">
    <property type="entry name" value="KTR SYSTEM POTASSIUM UPTAKE PROTEIN C"/>
    <property type="match status" value="1"/>
</dbReference>
<dbReference type="SUPFAM" id="SSF51735">
    <property type="entry name" value="NAD(P)-binding Rossmann-fold domains"/>
    <property type="match status" value="1"/>
</dbReference>
<dbReference type="InterPro" id="IPR003148">
    <property type="entry name" value="RCK_N"/>
</dbReference>
<dbReference type="PROSITE" id="PS51202">
    <property type="entry name" value="RCK_C"/>
    <property type="match status" value="1"/>
</dbReference>